<dbReference type="EMBL" id="LNQB01000081">
    <property type="protein sequence ID" value="OAP43117.1"/>
    <property type="molecule type" value="Genomic_DNA"/>
</dbReference>
<dbReference type="InterPro" id="IPR025136">
    <property type="entry name" value="MAP3K_TRAF-bd"/>
</dbReference>
<feature type="domain" description="MAP3K TRAFs-binding" evidence="1">
    <location>
        <begin position="82"/>
        <end position="418"/>
    </location>
</feature>
<organism evidence="2 3">
    <name type="scientific">Sinorhizobium saheli</name>
    <dbReference type="NCBI Taxonomy" id="36856"/>
    <lineage>
        <taxon>Bacteria</taxon>
        <taxon>Pseudomonadati</taxon>
        <taxon>Pseudomonadota</taxon>
        <taxon>Alphaproteobacteria</taxon>
        <taxon>Hyphomicrobiales</taxon>
        <taxon>Rhizobiaceae</taxon>
        <taxon>Sinorhizobium/Ensifer group</taxon>
        <taxon>Sinorhizobium</taxon>
    </lineage>
</organism>
<gene>
    <name evidence="2" type="ORF">ATB98_15880</name>
</gene>
<evidence type="ECO:0000259" key="1">
    <source>
        <dbReference type="Pfam" id="PF13281"/>
    </source>
</evidence>
<dbReference type="AlphaFoldDB" id="A0A178Y6Q6"/>
<evidence type="ECO:0000313" key="2">
    <source>
        <dbReference type="EMBL" id="OAP43117.1"/>
    </source>
</evidence>
<reference evidence="2 3" key="1">
    <citation type="submission" date="2015-11" db="EMBL/GenBank/DDBJ databases">
        <title>Ensifer anhuiense sp. nov., an effective nitrogen fixation bacterium with Glycine soja.</title>
        <authorList>
            <person name="Yan H."/>
            <person name="Chen W."/>
        </authorList>
    </citation>
    <scope>NUCLEOTIDE SEQUENCE [LARGE SCALE GENOMIC DNA]</scope>
    <source>
        <strain evidence="2 3">LMG 7837</strain>
    </source>
</reference>
<name>A0A178Y6Q6_SINSA</name>
<keyword evidence="3" id="KW-1185">Reference proteome</keyword>
<protein>
    <recommendedName>
        <fullName evidence="1">MAP3K TRAFs-binding domain-containing protein</fullName>
    </recommendedName>
</protein>
<proteinExistence type="predicted"/>
<accession>A0A178Y6Q6</accession>
<sequence length="443" mass="49613">MARKPLCFVLMPFGIKSAGGDKPINFDAVYTDFIKPAVEEAGLEPIRADEEQAGGIIHKPMFERLVLCEYAIADLTTANANVFYELGVRHAAKPRTTVLLFAEGQGRLPFDVAPLRAMPYSIGVKGGPTKKKEAIKGLVTKLKAARKNVDKDSPLFQLIDEYPEIKLAHEKTDVFREQVAYAEELKAKLRKARKLGRDAIYEVELSLGELDDEEAGVIVDLFLSYRSVEAWPDMIRMFDRIDVALRATILLREQYAFALNRNGDGDLAESVLLELIDQRGPSSETYGLLGRVYKDRWDAAKAENKEAKAKGYLKKAIEAYRKGFEADWRDAYPGINALTLMHVADPADVRITQLRAVVEYAVKRKIANGAADYWDHATLLELAVLGKDQHASNAQLAELLPHVREVWEPKTTAKNLGFVMDALPGDSKDRIWIKEIIEQLLES</sequence>
<dbReference type="InterPro" id="IPR011990">
    <property type="entry name" value="TPR-like_helical_dom_sf"/>
</dbReference>
<dbReference type="STRING" id="36856.ATB98_15880"/>
<dbReference type="Pfam" id="PF13281">
    <property type="entry name" value="MAP3K_TRAF_bd"/>
    <property type="match status" value="1"/>
</dbReference>
<comment type="caution">
    <text evidence="2">The sequence shown here is derived from an EMBL/GenBank/DDBJ whole genome shotgun (WGS) entry which is preliminary data.</text>
</comment>
<dbReference type="Proteomes" id="UP000078507">
    <property type="component" value="Unassembled WGS sequence"/>
</dbReference>
<dbReference type="Gene3D" id="1.25.40.10">
    <property type="entry name" value="Tetratricopeptide repeat domain"/>
    <property type="match status" value="1"/>
</dbReference>
<evidence type="ECO:0000313" key="3">
    <source>
        <dbReference type="Proteomes" id="UP000078507"/>
    </source>
</evidence>
<dbReference type="RefSeq" id="WP_066876333.1">
    <property type="nucleotide sequence ID" value="NZ_LNQB01000081.1"/>
</dbReference>
<dbReference type="OrthoDB" id="5379851at2"/>